<dbReference type="RefSeq" id="WP_144067500.1">
    <property type="nucleotide sequence ID" value="NZ_CP041636.1"/>
</dbReference>
<dbReference type="EMBL" id="CP041636">
    <property type="protein sequence ID" value="QDO96519.1"/>
    <property type="molecule type" value="Genomic_DNA"/>
</dbReference>
<gene>
    <name evidence="1" type="ORF">FNB15_04180</name>
</gene>
<dbReference type="PIRSF" id="PIRSF030820">
    <property type="entry name" value="UCP030820"/>
    <property type="match status" value="1"/>
</dbReference>
<sequence>MSLLKIGPLLKDGRLVGEDAFQPVADDAALPASGAVLVTYARWQAEKDQLSGRNAPLGIVLPNTLDVLDFGAEAERFDLIVLNFPKFSDGRAYSQARLLRERFGYRGELRATGHVLQDQLWHMQRSGFDAFEIPREDAAEAFAKAVKSFSNVYQPTGDGRVSALKQRLAAYNTKNGRKEAAE</sequence>
<reference evidence="1 2" key="1">
    <citation type="submission" date="2019-07" db="EMBL/GenBank/DDBJ databases">
        <title>Genome sequencing for Ferrovibrio sp. K5.</title>
        <authorList>
            <person name="Park S.-J."/>
        </authorList>
    </citation>
    <scope>NUCLEOTIDE SEQUENCE [LARGE SCALE GENOMIC DNA]</scope>
    <source>
        <strain evidence="1 2">K5</strain>
    </source>
</reference>
<dbReference type="Proteomes" id="UP000317496">
    <property type="component" value="Chromosome"/>
</dbReference>
<organism evidence="1 2">
    <name type="scientific">Ferrovibrio terrae</name>
    <dbReference type="NCBI Taxonomy" id="2594003"/>
    <lineage>
        <taxon>Bacteria</taxon>
        <taxon>Pseudomonadati</taxon>
        <taxon>Pseudomonadota</taxon>
        <taxon>Alphaproteobacteria</taxon>
        <taxon>Rhodospirillales</taxon>
        <taxon>Rhodospirillaceae</taxon>
        <taxon>Ferrovibrio</taxon>
    </lineage>
</organism>
<accession>A0A516GYA7</accession>
<dbReference type="InterPro" id="IPR008318">
    <property type="entry name" value="UCP030820"/>
</dbReference>
<name>A0A516GYA7_9PROT</name>
<dbReference type="Pfam" id="PF06073">
    <property type="entry name" value="DUF934"/>
    <property type="match status" value="1"/>
</dbReference>
<dbReference type="AlphaFoldDB" id="A0A516GYA7"/>
<dbReference type="OrthoDB" id="9800421at2"/>
<dbReference type="KEGG" id="fer:FNB15_04180"/>
<proteinExistence type="predicted"/>
<evidence type="ECO:0000313" key="2">
    <source>
        <dbReference type="Proteomes" id="UP000317496"/>
    </source>
</evidence>
<evidence type="ECO:0000313" key="1">
    <source>
        <dbReference type="EMBL" id="QDO96519.1"/>
    </source>
</evidence>
<protein>
    <submittedName>
        <fullName evidence="1">DUF934 domain-containing protein</fullName>
    </submittedName>
</protein>
<keyword evidence="2" id="KW-1185">Reference proteome</keyword>